<feature type="signal peptide" evidence="5">
    <location>
        <begin position="1"/>
        <end position="22"/>
    </location>
</feature>
<evidence type="ECO:0000259" key="6">
    <source>
        <dbReference type="Pfam" id="PF00496"/>
    </source>
</evidence>
<sequence>MKHLMTTTALALAALTAAPAIAGPAEDTLVWVTNREANVPLVWWENLIDVAAMQHHYFDTLVYRDPETFEYLPLLAESWERVDDLTLEFKLRDGVTFHDGSSFDADDVVVSYSHLIDPATAVMNAGLVKWMAAVEKVDDMTVRISTEKPFPAAFEFLASTRMGIMPSEVWENPPRTAAGEPDYAAMPVIGTGPYRMVSFVPGGDMILERNEAYFEGPKGKPAIKTLHMKTILDAETAVAELMVGSVDWVTGLTQDTVDSLRGLPGITVLDGPDMRVSYLTLDATGRSGDTPIADVRVRKAIAHAIDKQAIAENLVGPAANVLNAGCYPTQVGCTQDVEGYAYDPEKSKALLQEAGFGDGINITIDAFRDRYLLEAIIGNLREVGIDADISMLQWAGLRSKMNDGKMEMAQTGWASSGLNDISGIASVLLKMTPDDYCQNPKVKELLDTADTTIDPELRAATYKQALEVVAEEVCWIPLYSHSKPYAYTEELDFFATADGFPLFFLSSWK</sequence>
<comment type="caution">
    <text evidence="7">The sequence shown here is derived from an EMBL/GenBank/DDBJ whole genome shotgun (WGS) entry which is preliminary data.</text>
</comment>
<dbReference type="GO" id="GO:0043190">
    <property type="term" value="C:ATP-binding cassette (ABC) transporter complex"/>
    <property type="evidence" value="ECO:0007669"/>
    <property type="project" value="InterPro"/>
</dbReference>
<name>A0A2M8J412_9RHOB</name>
<dbReference type="GO" id="GO:1904680">
    <property type="term" value="F:peptide transmembrane transporter activity"/>
    <property type="evidence" value="ECO:0007669"/>
    <property type="project" value="TreeGrafter"/>
</dbReference>
<dbReference type="Pfam" id="PF00496">
    <property type="entry name" value="SBP_bac_5"/>
    <property type="match status" value="1"/>
</dbReference>
<dbReference type="InterPro" id="IPR039424">
    <property type="entry name" value="SBP_5"/>
</dbReference>
<keyword evidence="3" id="KW-0813">Transport</keyword>
<dbReference type="AlphaFoldDB" id="A0A2M8J412"/>
<evidence type="ECO:0000313" key="7">
    <source>
        <dbReference type="EMBL" id="PJE37517.1"/>
    </source>
</evidence>
<comment type="similarity">
    <text evidence="2">Belongs to the bacterial solute-binding protein 5 family.</text>
</comment>
<evidence type="ECO:0000256" key="3">
    <source>
        <dbReference type="ARBA" id="ARBA00022448"/>
    </source>
</evidence>
<dbReference type="OrthoDB" id="9803988at2"/>
<dbReference type="GO" id="GO:0030288">
    <property type="term" value="C:outer membrane-bounded periplasmic space"/>
    <property type="evidence" value="ECO:0007669"/>
    <property type="project" value="UniProtKB-ARBA"/>
</dbReference>
<evidence type="ECO:0000313" key="8">
    <source>
        <dbReference type="Proteomes" id="UP000231553"/>
    </source>
</evidence>
<evidence type="ECO:0000256" key="4">
    <source>
        <dbReference type="ARBA" id="ARBA00022729"/>
    </source>
</evidence>
<dbReference type="RefSeq" id="WP_133119799.1">
    <property type="nucleotide sequence ID" value="NZ_PGTB01000013.1"/>
</dbReference>
<keyword evidence="8" id="KW-1185">Reference proteome</keyword>
<dbReference type="SUPFAM" id="SSF53850">
    <property type="entry name" value="Periplasmic binding protein-like II"/>
    <property type="match status" value="1"/>
</dbReference>
<dbReference type="Gene3D" id="3.90.76.10">
    <property type="entry name" value="Dipeptide-binding Protein, Domain 1"/>
    <property type="match status" value="1"/>
</dbReference>
<dbReference type="Proteomes" id="UP000231553">
    <property type="component" value="Unassembled WGS sequence"/>
</dbReference>
<comment type="subcellular location">
    <subcellularLocation>
        <location evidence="1">Periplasm</location>
    </subcellularLocation>
</comment>
<dbReference type="Gene3D" id="3.10.105.10">
    <property type="entry name" value="Dipeptide-binding Protein, Domain 3"/>
    <property type="match status" value="1"/>
</dbReference>
<feature type="chain" id="PRO_5014598266" evidence="5">
    <location>
        <begin position="23"/>
        <end position="509"/>
    </location>
</feature>
<dbReference type="Gene3D" id="3.40.190.10">
    <property type="entry name" value="Periplasmic binding protein-like II"/>
    <property type="match status" value="1"/>
</dbReference>
<dbReference type="GO" id="GO:0015833">
    <property type="term" value="P:peptide transport"/>
    <property type="evidence" value="ECO:0007669"/>
    <property type="project" value="TreeGrafter"/>
</dbReference>
<evidence type="ECO:0000256" key="1">
    <source>
        <dbReference type="ARBA" id="ARBA00004418"/>
    </source>
</evidence>
<feature type="domain" description="Solute-binding protein family 5" evidence="6">
    <location>
        <begin position="71"/>
        <end position="422"/>
    </location>
</feature>
<dbReference type="InterPro" id="IPR030678">
    <property type="entry name" value="Peptide/Ni-bd"/>
</dbReference>
<dbReference type="PIRSF" id="PIRSF002741">
    <property type="entry name" value="MppA"/>
    <property type="match status" value="1"/>
</dbReference>
<keyword evidence="4 5" id="KW-0732">Signal</keyword>
<accession>A0A2M8J412</accession>
<evidence type="ECO:0000256" key="5">
    <source>
        <dbReference type="SAM" id="SignalP"/>
    </source>
</evidence>
<dbReference type="PANTHER" id="PTHR30290:SF9">
    <property type="entry name" value="OLIGOPEPTIDE-BINDING PROTEIN APPA"/>
    <property type="match status" value="1"/>
</dbReference>
<reference evidence="7 8" key="1">
    <citation type="journal article" date="2018" name="Int. J. Syst. Evol. Microbiol.">
        <title>Pseudooceanicola lipolyticus sp. nov., a marine alphaproteobacterium, reclassification of Oceanicola flagellatus as Pseudooceanicola flagellatus comb. nov. and emended description of the genus Pseudooceanicola.</title>
        <authorList>
            <person name="Huang M.-M."/>
            <person name="Guo L.-L."/>
            <person name="Wu Y.-H."/>
            <person name="Lai Q.-L."/>
            <person name="Shao Z.-Z."/>
            <person name="Wang C.-S."/>
            <person name="Wu M."/>
            <person name="Xu X.-W."/>
        </authorList>
    </citation>
    <scope>NUCLEOTIDE SEQUENCE [LARGE SCALE GENOMIC DNA]</scope>
    <source>
        <strain evidence="7 8">157</strain>
    </source>
</reference>
<protein>
    <submittedName>
        <fullName evidence="7">ABC transporter substrate-binding protein</fullName>
    </submittedName>
</protein>
<dbReference type="EMBL" id="PGTB01000013">
    <property type="protein sequence ID" value="PJE37517.1"/>
    <property type="molecule type" value="Genomic_DNA"/>
</dbReference>
<dbReference type="PANTHER" id="PTHR30290">
    <property type="entry name" value="PERIPLASMIC BINDING COMPONENT OF ABC TRANSPORTER"/>
    <property type="match status" value="1"/>
</dbReference>
<dbReference type="InterPro" id="IPR000914">
    <property type="entry name" value="SBP_5_dom"/>
</dbReference>
<gene>
    <name evidence="7" type="ORF">CVM52_06500</name>
</gene>
<organism evidence="7 8">
    <name type="scientific">Pseudooceanicola lipolyticus</name>
    <dbReference type="NCBI Taxonomy" id="2029104"/>
    <lineage>
        <taxon>Bacteria</taxon>
        <taxon>Pseudomonadati</taxon>
        <taxon>Pseudomonadota</taxon>
        <taxon>Alphaproteobacteria</taxon>
        <taxon>Rhodobacterales</taxon>
        <taxon>Paracoccaceae</taxon>
        <taxon>Pseudooceanicola</taxon>
    </lineage>
</organism>
<evidence type="ECO:0000256" key="2">
    <source>
        <dbReference type="ARBA" id="ARBA00005695"/>
    </source>
</evidence>
<proteinExistence type="inferred from homology"/>